<evidence type="ECO:0000313" key="1">
    <source>
        <dbReference type="EMBL" id="SHH59891.1"/>
    </source>
</evidence>
<dbReference type="AlphaFoldDB" id="A0A1M5UAF0"/>
<dbReference type="Proteomes" id="UP000190675">
    <property type="component" value="Chromosome I"/>
</dbReference>
<reference evidence="1 2" key="1">
    <citation type="submission" date="2016-11" db="EMBL/GenBank/DDBJ databases">
        <authorList>
            <person name="Jaros S."/>
            <person name="Januszkiewicz K."/>
            <person name="Wedrychowicz H."/>
        </authorList>
    </citation>
    <scope>NUCLEOTIDE SEQUENCE [LARGE SCALE GENOMIC DNA]</scope>
    <source>
        <strain evidence="1 2">GAS242</strain>
    </source>
</reference>
<accession>A0A1M5UAF0</accession>
<evidence type="ECO:0000313" key="2">
    <source>
        <dbReference type="Proteomes" id="UP000190675"/>
    </source>
</evidence>
<dbReference type="EMBL" id="LT670818">
    <property type="protein sequence ID" value="SHH59891.1"/>
    <property type="molecule type" value="Genomic_DNA"/>
</dbReference>
<name>A0A1M5UAF0_9BRAD</name>
<organism evidence="1 2">
    <name type="scientific">Bradyrhizobium erythrophlei</name>
    <dbReference type="NCBI Taxonomy" id="1437360"/>
    <lineage>
        <taxon>Bacteria</taxon>
        <taxon>Pseudomonadati</taxon>
        <taxon>Pseudomonadota</taxon>
        <taxon>Alphaproteobacteria</taxon>
        <taxon>Hyphomicrobiales</taxon>
        <taxon>Nitrobacteraceae</taxon>
        <taxon>Bradyrhizobium</taxon>
    </lineage>
</organism>
<sequence length="61" mass="6610">MATRRSQCSWGISCWASPLLTSNNEANSSELSGAGDSWTIYALTRKSMLRRMMPGGVPSNS</sequence>
<gene>
    <name evidence="1" type="ORF">SAMN05444169_8274</name>
</gene>
<proteinExistence type="predicted"/>
<protein>
    <submittedName>
        <fullName evidence="1">Uncharacterized protein</fullName>
    </submittedName>
</protein>